<proteinExistence type="predicted"/>
<gene>
    <name evidence="3" type="ORF">KIH39_04450</name>
</gene>
<dbReference type="AlphaFoldDB" id="A0A8E6B8E9"/>
<protein>
    <submittedName>
        <fullName evidence="3">Uncharacterized protein</fullName>
    </submittedName>
</protein>
<sequence>MSDMNFDPLAQALRNLPPVPHALSRERLLFEAGRSAARNPMAWVWQSMTAILAVTTIALACFLVTPPRQGSADVALTPRTGNGPNTSPPAPQVKPVIPEDSMTIAVPELTPEMISSIRLRQEILEGGIDQLPDEQPPYGLANSAGGKSIFELTDGLSGGVFAVPVPRDFKK</sequence>
<organism evidence="3 4">
    <name type="scientific">Telmatocola sphagniphila</name>
    <dbReference type="NCBI Taxonomy" id="1123043"/>
    <lineage>
        <taxon>Bacteria</taxon>
        <taxon>Pseudomonadati</taxon>
        <taxon>Planctomycetota</taxon>
        <taxon>Planctomycetia</taxon>
        <taxon>Gemmatales</taxon>
        <taxon>Gemmataceae</taxon>
    </lineage>
</organism>
<keyword evidence="2" id="KW-0472">Membrane</keyword>
<dbReference type="Proteomes" id="UP000676194">
    <property type="component" value="Chromosome"/>
</dbReference>
<feature type="region of interest" description="Disordered" evidence="1">
    <location>
        <begin position="73"/>
        <end position="92"/>
    </location>
</feature>
<dbReference type="EMBL" id="CP074694">
    <property type="protein sequence ID" value="QVL33174.1"/>
    <property type="molecule type" value="Genomic_DNA"/>
</dbReference>
<reference evidence="3" key="1">
    <citation type="submission" date="2021-05" db="EMBL/GenBank/DDBJ databases">
        <title>Complete genome sequence of the cellulolytic planctomycete Telmatocola sphagniphila SP2T and characterization of the first cellulase from planctomycetes.</title>
        <authorList>
            <person name="Rakitin A.L."/>
            <person name="Beletsky A.V."/>
            <person name="Naumoff D.G."/>
            <person name="Kulichevskaya I.S."/>
            <person name="Mardanov A.V."/>
            <person name="Ravin N.V."/>
            <person name="Dedysh S.N."/>
        </authorList>
    </citation>
    <scope>NUCLEOTIDE SEQUENCE</scope>
    <source>
        <strain evidence="3">SP2T</strain>
    </source>
</reference>
<name>A0A8E6B8E9_9BACT</name>
<evidence type="ECO:0000313" key="3">
    <source>
        <dbReference type="EMBL" id="QVL33174.1"/>
    </source>
</evidence>
<keyword evidence="2" id="KW-1133">Transmembrane helix</keyword>
<dbReference type="KEGG" id="tsph:KIH39_04450"/>
<evidence type="ECO:0000313" key="4">
    <source>
        <dbReference type="Proteomes" id="UP000676194"/>
    </source>
</evidence>
<dbReference type="RefSeq" id="WP_213498064.1">
    <property type="nucleotide sequence ID" value="NZ_CP074694.1"/>
</dbReference>
<keyword evidence="2" id="KW-0812">Transmembrane</keyword>
<keyword evidence="4" id="KW-1185">Reference proteome</keyword>
<evidence type="ECO:0000256" key="1">
    <source>
        <dbReference type="SAM" id="MobiDB-lite"/>
    </source>
</evidence>
<evidence type="ECO:0000256" key="2">
    <source>
        <dbReference type="SAM" id="Phobius"/>
    </source>
</evidence>
<accession>A0A8E6B8E9</accession>
<feature type="transmembrane region" description="Helical" evidence="2">
    <location>
        <begin position="43"/>
        <end position="64"/>
    </location>
</feature>